<gene>
    <name evidence="1" type="ORF">HUJ06_019397</name>
</gene>
<accession>A0A822X910</accession>
<keyword evidence="2" id="KW-1185">Reference proteome</keyword>
<sequence length="33" mass="3548">MLAETIAPTQPTKTKSATTNALIHVGRMPLIIE</sequence>
<dbReference type="Proteomes" id="UP000607653">
    <property type="component" value="Unassembled WGS sequence"/>
</dbReference>
<protein>
    <submittedName>
        <fullName evidence="1">Uncharacterized protein</fullName>
    </submittedName>
</protein>
<name>A0A822X910_NELNU</name>
<evidence type="ECO:0000313" key="1">
    <source>
        <dbReference type="EMBL" id="DAD17934.1"/>
    </source>
</evidence>
<organism evidence="1 2">
    <name type="scientific">Nelumbo nucifera</name>
    <name type="common">Sacred lotus</name>
    <dbReference type="NCBI Taxonomy" id="4432"/>
    <lineage>
        <taxon>Eukaryota</taxon>
        <taxon>Viridiplantae</taxon>
        <taxon>Streptophyta</taxon>
        <taxon>Embryophyta</taxon>
        <taxon>Tracheophyta</taxon>
        <taxon>Spermatophyta</taxon>
        <taxon>Magnoliopsida</taxon>
        <taxon>Proteales</taxon>
        <taxon>Nelumbonaceae</taxon>
        <taxon>Nelumbo</taxon>
    </lineage>
</organism>
<dbReference type="EMBL" id="DUZY01000001">
    <property type="protein sequence ID" value="DAD17934.1"/>
    <property type="molecule type" value="Genomic_DNA"/>
</dbReference>
<proteinExistence type="predicted"/>
<reference evidence="1 2" key="1">
    <citation type="journal article" date="2020" name="Mol. Biol. Evol.">
        <title>Distinct Expression and Methylation Patterns for Genes with Different Fates following a Single Whole-Genome Duplication in Flowering Plants.</title>
        <authorList>
            <person name="Shi T."/>
            <person name="Rahmani R.S."/>
            <person name="Gugger P.F."/>
            <person name="Wang M."/>
            <person name="Li H."/>
            <person name="Zhang Y."/>
            <person name="Li Z."/>
            <person name="Wang Q."/>
            <person name="Van de Peer Y."/>
            <person name="Marchal K."/>
            <person name="Chen J."/>
        </authorList>
    </citation>
    <scope>NUCLEOTIDE SEQUENCE [LARGE SCALE GENOMIC DNA]</scope>
    <source>
        <tissue evidence="1">Leaf</tissue>
    </source>
</reference>
<evidence type="ECO:0000313" key="2">
    <source>
        <dbReference type="Proteomes" id="UP000607653"/>
    </source>
</evidence>
<dbReference type="AlphaFoldDB" id="A0A822X910"/>
<comment type="caution">
    <text evidence="1">The sequence shown here is derived from an EMBL/GenBank/DDBJ whole genome shotgun (WGS) entry which is preliminary data.</text>
</comment>